<dbReference type="Proteomes" id="UP000507470">
    <property type="component" value="Unassembled WGS sequence"/>
</dbReference>
<name>A0A6J8BQF2_MYTCO</name>
<keyword evidence="1" id="KW-0175">Coiled coil</keyword>
<dbReference type="EMBL" id="CACVKT020003843">
    <property type="protein sequence ID" value="CAC5386178.1"/>
    <property type="molecule type" value="Genomic_DNA"/>
</dbReference>
<dbReference type="AlphaFoldDB" id="A0A6J8BQF2"/>
<evidence type="ECO:0000313" key="2">
    <source>
        <dbReference type="EMBL" id="CAC5386178.1"/>
    </source>
</evidence>
<sequence length="209" mass="24741">MTSHITIKVEAFKDLQSFIESKRSIKATEVEDNEKNELQNLKAFVENTDSVHRRYTQILSELENALLEIHDVTYYSSYRSIDSDIQKLVNIPDEPEEAQVPIFKDKFLYREVLEYMDSKIDNSLCPNCSVQKMKIEDLQSENKKFKETLQRDLETKVNELRKLSKDIKSLEDEKLRMQSKDMEWKCEENKNLSREIHSFRGRAPGVLWK</sequence>
<organism evidence="2 3">
    <name type="scientific">Mytilus coruscus</name>
    <name type="common">Sea mussel</name>
    <dbReference type="NCBI Taxonomy" id="42192"/>
    <lineage>
        <taxon>Eukaryota</taxon>
        <taxon>Metazoa</taxon>
        <taxon>Spiralia</taxon>
        <taxon>Lophotrochozoa</taxon>
        <taxon>Mollusca</taxon>
        <taxon>Bivalvia</taxon>
        <taxon>Autobranchia</taxon>
        <taxon>Pteriomorphia</taxon>
        <taxon>Mytilida</taxon>
        <taxon>Mytiloidea</taxon>
        <taxon>Mytilidae</taxon>
        <taxon>Mytilinae</taxon>
        <taxon>Mytilus</taxon>
    </lineage>
</organism>
<protein>
    <submittedName>
        <fullName evidence="2">Uncharacterized protein</fullName>
    </submittedName>
</protein>
<proteinExistence type="predicted"/>
<reference evidence="2 3" key="1">
    <citation type="submission" date="2020-06" db="EMBL/GenBank/DDBJ databases">
        <authorList>
            <person name="Li R."/>
            <person name="Bekaert M."/>
        </authorList>
    </citation>
    <scope>NUCLEOTIDE SEQUENCE [LARGE SCALE GENOMIC DNA]</scope>
    <source>
        <strain evidence="3">wild</strain>
    </source>
</reference>
<evidence type="ECO:0000313" key="3">
    <source>
        <dbReference type="Proteomes" id="UP000507470"/>
    </source>
</evidence>
<gene>
    <name evidence="2" type="ORF">MCOR_21645</name>
</gene>
<evidence type="ECO:0000256" key="1">
    <source>
        <dbReference type="SAM" id="Coils"/>
    </source>
</evidence>
<accession>A0A6J8BQF2</accession>
<feature type="coiled-coil region" evidence="1">
    <location>
        <begin position="135"/>
        <end position="180"/>
    </location>
</feature>
<keyword evidence="3" id="KW-1185">Reference proteome</keyword>